<reference evidence="7" key="2">
    <citation type="submission" date="2020-05" db="UniProtKB">
        <authorList>
            <consortium name="EnsemblMetazoa"/>
        </authorList>
    </citation>
    <scope>IDENTIFICATION</scope>
    <source>
        <strain evidence="7">WRAIR2</strain>
    </source>
</reference>
<dbReference type="GO" id="GO:0005829">
    <property type="term" value="C:cytosol"/>
    <property type="evidence" value="ECO:0007669"/>
    <property type="project" value="TreeGrafter"/>
</dbReference>
<evidence type="ECO:0000256" key="2">
    <source>
        <dbReference type="ARBA" id="ARBA00022801"/>
    </source>
</evidence>
<accession>A0A182N510</accession>
<dbReference type="STRING" id="7168.A0A182N510"/>
<feature type="domain" description="Helicase C-terminal" evidence="6">
    <location>
        <begin position="342"/>
        <end position="497"/>
    </location>
</feature>
<reference evidence="8" key="1">
    <citation type="submission" date="2013-03" db="EMBL/GenBank/DDBJ databases">
        <title>The Genome Sequence of Anopheles dirus WRAIR2.</title>
        <authorList>
            <consortium name="The Broad Institute Genomics Platform"/>
            <person name="Neafsey D.E."/>
            <person name="Walton C."/>
            <person name="Walker B."/>
            <person name="Young S.K."/>
            <person name="Zeng Q."/>
            <person name="Gargeya S."/>
            <person name="Fitzgerald M."/>
            <person name="Haas B."/>
            <person name="Abouelleil A."/>
            <person name="Allen A.W."/>
            <person name="Alvarado L."/>
            <person name="Arachchi H.M."/>
            <person name="Berlin A.M."/>
            <person name="Chapman S.B."/>
            <person name="Gainer-Dewar J."/>
            <person name="Goldberg J."/>
            <person name="Griggs A."/>
            <person name="Gujja S."/>
            <person name="Hansen M."/>
            <person name="Howarth C."/>
            <person name="Imamovic A."/>
            <person name="Ireland A."/>
            <person name="Larimer J."/>
            <person name="McCowan C."/>
            <person name="Murphy C."/>
            <person name="Pearson M."/>
            <person name="Poon T.W."/>
            <person name="Priest M."/>
            <person name="Roberts A."/>
            <person name="Saif S."/>
            <person name="Shea T."/>
            <person name="Sisk P."/>
            <person name="Sykes S."/>
            <person name="Wortman J."/>
            <person name="Nusbaum C."/>
            <person name="Birren B."/>
        </authorList>
    </citation>
    <scope>NUCLEOTIDE SEQUENCE [LARGE SCALE GENOMIC DNA]</scope>
    <source>
        <strain evidence="8">WRAIR2</strain>
    </source>
</reference>
<dbReference type="CDD" id="cd17948">
    <property type="entry name" value="DEADc_DDX28"/>
    <property type="match status" value="1"/>
</dbReference>
<proteinExistence type="predicted"/>
<dbReference type="InterPro" id="IPR027417">
    <property type="entry name" value="P-loop_NTPase"/>
</dbReference>
<evidence type="ECO:0000313" key="7">
    <source>
        <dbReference type="EnsemblMetazoa" id="ADIR002725-PA"/>
    </source>
</evidence>
<protein>
    <submittedName>
        <fullName evidence="7">Uncharacterized protein</fullName>
    </submittedName>
</protein>
<dbReference type="PANTHER" id="PTHR47959">
    <property type="entry name" value="ATP-DEPENDENT RNA HELICASE RHLE-RELATED"/>
    <property type="match status" value="1"/>
</dbReference>
<evidence type="ECO:0000259" key="5">
    <source>
        <dbReference type="PROSITE" id="PS51192"/>
    </source>
</evidence>
<dbReference type="EnsemblMetazoa" id="ADIR002725-RA">
    <property type="protein sequence ID" value="ADIR002725-PA"/>
    <property type="gene ID" value="ADIR002725"/>
</dbReference>
<dbReference type="PROSITE" id="PS51194">
    <property type="entry name" value="HELICASE_CTER"/>
    <property type="match status" value="1"/>
</dbReference>
<dbReference type="Pfam" id="PF00271">
    <property type="entry name" value="Helicase_C"/>
    <property type="match status" value="1"/>
</dbReference>
<dbReference type="InterPro" id="IPR011545">
    <property type="entry name" value="DEAD/DEAH_box_helicase_dom"/>
</dbReference>
<dbReference type="PROSITE" id="PS51192">
    <property type="entry name" value="HELICASE_ATP_BIND_1"/>
    <property type="match status" value="1"/>
</dbReference>
<dbReference type="PANTHER" id="PTHR47959:SF1">
    <property type="entry name" value="ATP-DEPENDENT RNA HELICASE DBPA"/>
    <property type="match status" value="1"/>
</dbReference>
<dbReference type="AlphaFoldDB" id="A0A182N510"/>
<evidence type="ECO:0000313" key="8">
    <source>
        <dbReference type="Proteomes" id="UP000075884"/>
    </source>
</evidence>
<dbReference type="Pfam" id="PF02466">
    <property type="entry name" value="Tim17"/>
    <property type="match status" value="1"/>
</dbReference>
<dbReference type="GO" id="GO:0003676">
    <property type="term" value="F:nucleic acid binding"/>
    <property type="evidence" value="ECO:0007669"/>
    <property type="project" value="InterPro"/>
</dbReference>
<dbReference type="SMART" id="SM00490">
    <property type="entry name" value="HELICc"/>
    <property type="match status" value="1"/>
</dbReference>
<dbReference type="GO" id="GO:0016787">
    <property type="term" value="F:hydrolase activity"/>
    <property type="evidence" value="ECO:0007669"/>
    <property type="project" value="UniProtKB-KW"/>
</dbReference>
<feature type="domain" description="Helicase ATP-binding" evidence="5">
    <location>
        <begin position="126"/>
        <end position="317"/>
    </location>
</feature>
<dbReference type="Gene3D" id="3.40.50.300">
    <property type="entry name" value="P-loop containing nucleotide triphosphate hydrolases"/>
    <property type="match status" value="2"/>
</dbReference>
<keyword evidence="1" id="KW-0547">Nucleotide-binding</keyword>
<dbReference type="Proteomes" id="UP000075884">
    <property type="component" value="Unassembled WGS sequence"/>
</dbReference>
<dbReference type="GO" id="GO:0005524">
    <property type="term" value="F:ATP binding"/>
    <property type="evidence" value="ECO:0007669"/>
    <property type="project" value="UniProtKB-KW"/>
</dbReference>
<evidence type="ECO:0000256" key="1">
    <source>
        <dbReference type="ARBA" id="ARBA00022741"/>
    </source>
</evidence>
<dbReference type="SUPFAM" id="SSF52540">
    <property type="entry name" value="P-loop containing nucleoside triphosphate hydrolases"/>
    <property type="match status" value="1"/>
</dbReference>
<dbReference type="Pfam" id="PF00270">
    <property type="entry name" value="DEAD"/>
    <property type="match status" value="1"/>
</dbReference>
<dbReference type="InterPro" id="IPR050079">
    <property type="entry name" value="DEAD_box_RNA_helicase"/>
</dbReference>
<name>A0A182N510_9DIPT</name>
<evidence type="ECO:0000256" key="3">
    <source>
        <dbReference type="ARBA" id="ARBA00022806"/>
    </source>
</evidence>
<sequence length="688" mass="76524">MTKLARACLSLRAHFSTHLRPLAKAQVAPVPVVTCKRQQFNLYQHDHSLPADPERVKFGELPLASDGWRHRRSNGDYFIIHPVQRSYETYALSERSFAELGIREPLVENLKGQHVLSPTHYQVEGIQAVLDGSHMLLAAETGCGKTYTYLVPVVEQILRRRLHEQRREFNTPLVLIITPGRELAQQIGRVAERLTEGLGIRTRVVLGGRTKQQMLNPSFEDIDILVASFGAISKLVTSGIYRMEDVRYVVLDEADTLLDDSFSSKLLHLMRRFPFHKNHLQDLGADIHGTQLILAAATMPSNMDELLSKLVNVETIEQVVSPNLHRLMGHVTQRFMRVRKSDRPQILLDLVRKDAKRNVPTIVFSNKTPACDFVSLHLNGHGFSCVNLNGDMILKLRLGQFEKFQQAEVNILSTTDVASRGLNTVRAAHVINFDFPLYTVDYIHRVGRIGRIGSRNDCLATNLISSQAEIGAVQRLEHAARTTNVLRNVDANVKDPEEAAKREKAAKTEGIFFPGSDLDEVAKHFIGNTHRYRENIIIPKLYGVVQIKTNEEKLVEAAFESCAFKSLMSCVLGYGLGAAIGLFSSSVNPSIADPLAGEKQQTAREIFREMRQATHSYGKNFAVIGAVFAAVECVIESKRGVSDWKNGTYAGAVTGGLIGLRAGVKAGVIGAAGFAAFSTVIDYYMRHR</sequence>
<dbReference type="GO" id="GO:0003724">
    <property type="term" value="F:RNA helicase activity"/>
    <property type="evidence" value="ECO:0007669"/>
    <property type="project" value="TreeGrafter"/>
</dbReference>
<dbReference type="InterPro" id="IPR014001">
    <property type="entry name" value="Helicase_ATP-bd"/>
</dbReference>
<organism evidence="7 8">
    <name type="scientific">Anopheles dirus</name>
    <dbReference type="NCBI Taxonomy" id="7168"/>
    <lineage>
        <taxon>Eukaryota</taxon>
        <taxon>Metazoa</taxon>
        <taxon>Ecdysozoa</taxon>
        <taxon>Arthropoda</taxon>
        <taxon>Hexapoda</taxon>
        <taxon>Insecta</taxon>
        <taxon>Pterygota</taxon>
        <taxon>Neoptera</taxon>
        <taxon>Endopterygota</taxon>
        <taxon>Diptera</taxon>
        <taxon>Nematocera</taxon>
        <taxon>Culicoidea</taxon>
        <taxon>Culicidae</taxon>
        <taxon>Anophelinae</taxon>
        <taxon>Anopheles</taxon>
    </lineage>
</organism>
<keyword evidence="3" id="KW-0347">Helicase</keyword>
<keyword evidence="8" id="KW-1185">Reference proteome</keyword>
<dbReference type="SMART" id="SM00487">
    <property type="entry name" value="DEXDc"/>
    <property type="match status" value="1"/>
</dbReference>
<dbReference type="VEuPathDB" id="VectorBase:ADIR002725"/>
<keyword evidence="4" id="KW-0067">ATP-binding</keyword>
<dbReference type="CDD" id="cd18787">
    <property type="entry name" value="SF2_C_DEAD"/>
    <property type="match status" value="1"/>
</dbReference>
<evidence type="ECO:0000256" key="4">
    <source>
        <dbReference type="ARBA" id="ARBA00022840"/>
    </source>
</evidence>
<keyword evidence="2" id="KW-0378">Hydrolase</keyword>
<evidence type="ECO:0000259" key="6">
    <source>
        <dbReference type="PROSITE" id="PS51194"/>
    </source>
</evidence>
<dbReference type="InterPro" id="IPR001650">
    <property type="entry name" value="Helicase_C-like"/>
</dbReference>